<reference evidence="4" key="1">
    <citation type="submission" date="2016-10" db="EMBL/GenBank/DDBJ databases">
        <authorList>
            <person name="Varghese N."/>
            <person name="Submissions S."/>
        </authorList>
    </citation>
    <scope>NUCLEOTIDE SEQUENCE [LARGE SCALE GENOMIC DNA]</scope>
    <source>
        <strain evidence="4">DSM 11005</strain>
    </source>
</reference>
<organism evidence="3 4">
    <name type="scientific">Succiniclasticum ruminis</name>
    <dbReference type="NCBI Taxonomy" id="40841"/>
    <lineage>
        <taxon>Bacteria</taxon>
        <taxon>Bacillati</taxon>
        <taxon>Bacillota</taxon>
        <taxon>Negativicutes</taxon>
        <taxon>Acidaminococcales</taxon>
        <taxon>Acidaminococcaceae</taxon>
        <taxon>Succiniclasticum</taxon>
    </lineage>
</organism>
<proteinExistence type="inferred from homology"/>
<evidence type="ECO:0000313" key="3">
    <source>
        <dbReference type="EMBL" id="SDC61036.1"/>
    </source>
</evidence>
<keyword evidence="4" id="KW-1185">Reference proteome</keyword>
<dbReference type="PANTHER" id="PTHR33606:SF3">
    <property type="entry name" value="PROTEIN YCII"/>
    <property type="match status" value="1"/>
</dbReference>
<dbReference type="EMBL" id="FMYW01000011">
    <property type="protein sequence ID" value="SDC61036.1"/>
    <property type="molecule type" value="Genomic_DNA"/>
</dbReference>
<name>A0A1G6N1D9_9FIRM</name>
<gene>
    <name evidence="3" type="ORF">SAMN04487864_11158</name>
</gene>
<dbReference type="AlphaFoldDB" id="A0A1G6N1D9"/>
<dbReference type="InterPro" id="IPR011008">
    <property type="entry name" value="Dimeric_a/b-barrel"/>
</dbReference>
<sequence length="98" mass="11036">MQFVITAYDGPNMLEKRMEVRPRHLQNLSRLKGKILCAGGILDEAGKMKGSVMVIDFATRELLEEYLKSEPYIQANVWADVKAEPMNVVILNGEKVGK</sequence>
<dbReference type="Gene3D" id="3.30.70.1060">
    <property type="entry name" value="Dimeric alpha+beta barrel"/>
    <property type="match status" value="1"/>
</dbReference>
<dbReference type="InterPro" id="IPR005545">
    <property type="entry name" value="YCII"/>
</dbReference>
<evidence type="ECO:0000259" key="2">
    <source>
        <dbReference type="Pfam" id="PF03795"/>
    </source>
</evidence>
<evidence type="ECO:0000256" key="1">
    <source>
        <dbReference type="ARBA" id="ARBA00007689"/>
    </source>
</evidence>
<dbReference type="OrthoDB" id="9797014at2"/>
<dbReference type="PANTHER" id="PTHR33606">
    <property type="entry name" value="PROTEIN YCII"/>
    <property type="match status" value="1"/>
</dbReference>
<comment type="similarity">
    <text evidence="1">Belongs to the YciI family.</text>
</comment>
<dbReference type="SUPFAM" id="SSF54909">
    <property type="entry name" value="Dimeric alpha+beta barrel"/>
    <property type="match status" value="1"/>
</dbReference>
<dbReference type="Pfam" id="PF03795">
    <property type="entry name" value="YCII"/>
    <property type="match status" value="1"/>
</dbReference>
<evidence type="ECO:0000313" key="4">
    <source>
        <dbReference type="Proteomes" id="UP000198943"/>
    </source>
</evidence>
<dbReference type="RefSeq" id="WP_093730778.1">
    <property type="nucleotide sequence ID" value="NZ_FMYW01000011.1"/>
</dbReference>
<accession>A0A1G6N1D9</accession>
<feature type="domain" description="YCII-related" evidence="2">
    <location>
        <begin position="1"/>
        <end position="86"/>
    </location>
</feature>
<protein>
    <recommendedName>
        <fullName evidence="2">YCII-related domain-containing protein</fullName>
    </recommendedName>
</protein>
<dbReference type="Proteomes" id="UP000198943">
    <property type="component" value="Unassembled WGS sequence"/>
</dbReference>
<dbReference type="InterPro" id="IPR051807">
    <property type="entry name" value="Sec-metab_biosynth-assoc"/>
</dbReference>